<keyword evidence="3 5" id="KW-1133">Transmembrane helix</keyword>
<dbReference type="PROSITE" id="PS50850">
    <property type="entry name" value="MFS"/>
    <property type="match status" value="1"/>
</dbReference>
<keyword evidence="2 5" id="KW-0812">Transmembrane</keyword>
<dbReference type="InterPro" id="IPR011701">
    <property type="entry name" value="MFS"/>
</dbReference>
<feature type="domain" description="Major facilitator superfamily (MFS) profile" evidence="6">
    <location>
        <begin position="19"/>
        <end position="400"/>
    </location>
</feature>
<dbReference type="AlphaFoldDB" id="A0A1G2KSK6"/>
<comment type="caution">
    <text evidence="7">The sequence shown here is derived from an EMBL/GenBank/DDBJ whole genome shotgun (WGS) entry which is preliminary data.</text>
</comment>
<feature type="transmembrane region" description="Helical" evidence="5">
    <location>
        <begin position="177"/>
        <end position="197"/>
    </location>
</feature>
<feature type="transmembrane region" description="Helical" evidence="5">
    <location>
        <begin position="217"/>
        <end position="239"/>
    </location>
</feature>
<gene>
    <name evidence="7" type="ORF">A3J58_00445</name>
</gene>
<feature type="transmembrane region" description="Helical" evidence="5">
    <location>
        <begin position="251"/>
        <end position="272"/>
    </location>
</feature>
<evidence type="ECO:0000313" key="7">
    <source>
        <dbReference type="EMBL" id="OHA02437.1"/>
    </source>
</evidence>
<feature type="transmembrane region" description="Helical" evidence="5">
    <location>
        <begin position="284"/>
        <end position="303"/>
    </location>
</feature>
<evidence type="ECO:0000256" key="5">
    <source>
        <dbReference type="SAM" id="Phobius"/>
    </source>
</evidence>
<sequence>MADPKDDLSKPAGGGISRNVIVMGTVSFLNDLSSDMIFPFIPVFLTSVLGAPVAFVGIVEGVADATASILKMVSGRYADILRRRKPFIVGGYALSALAKPLLAFAAAPWHVLAVRFIDRTGKGMRDAPRDALLSMSTEKQSVGRAFGFHRAADTLGAAAGPMVAFLLLPWLGNDLRMLFLFSFVASFVAVVILQIFVRDRIQTREAGPVARAQNISYGSLGAPFYIFLVAAVVLALGRASDAFLILRAQDVGIALALLPLPYVLSNLVFSAFSMPVGSLSDRIGHRNTFMIGIVLLSVVYMLFARAHSLVALWTLFALYGCAHAFLEGVGRAIVADLVAEGARGTAYGLYNACTGIALLPASVLFGFLWQYSGFATAFIYSATLGGASFCIFLFLRLRYRRMNHI</sequence>
<proteinExistence type="predicted"/>
<dbReference type="SUPFAM" id="SSF103473">
    <property type="entry name" value="MFS general substrate transporter"/>
    <property type="match status" value="1"/>
</dbReference>
<dbReference type="CDD" id="cd17370">
    <property type="entry name" value="MFS_MJ1317_like"/>
    <property type="match status" value="1"/>
</dbReference>
<dbReference type="Pfam" id="PF07690">
    <property type="entry name" value="MFS_1"/>
    <property type="match status" value="2"/>
</dbReference>
<dbReference type="Proteomes" id="UP000178510">
    <property type="component" value="Unassembled WGS sequence"/>
</dbReference>
<feature type="transmembrane region" description="Helical" evidence="5">
    <location>
        <begin position="377"/>
        <end position="395"/>
    </location>
</feature>
<evidence type="ECO:0000256" key="2">
    <source>
        <dbReference type="ARBA" id="ARBA00022692"/>
    </source>
</evidence>
<dbReference type="InterPro" id="IPR020846">
    <property type="entry name" value="MFS_dom"/>
</dbReference>
<name>A0A1G2KSK6_9BACT</name>
<dbReference type="GO" id="GO:0022857">
    <property type="term" value="F:transmembrane transporter activity"/>
    <property type="evidence" value="ECO:0007669"/>
    <property type="project" value="InterPro"/>
</dbReference>
<evidence type="ECO:0000256" key="3">
    <source>
        <dbReference type="ARBA" id="ARBA00022989"/>
    </source>
</evidence>
<dbReference type="EMBL" id="MHQM01000047">
    <property type="protein sequence ID" value="OHA02437.1"/>
    <property type="molecule type" value="Genomic_DNA"/>
</dbReference>
<feature type="transmembrane region" description="Helical" evidence="5">
    <location>
        <begin position="37"/>
        <end position="63"/>
    </location>
</feature>
<reference evidence="7 8" key="1">
    <citation type="journal article" date="2016" name="Nat. Commun.">
        <title>Thousands of microbial genomes shed light on interconnected biogeochemical processes in an aquifer system.</title>
        <authorList>
            <person name="Anantharaman K."/>
            <person name="Brown C.T."/>
            <person name="Hug L.A."/>
            <person name="Sharon I."/>
            <person name="Castelle C.J."/>
            <person name="Probst A.J."/>
            <person name="Thomas B.C."/>
            <person name="Singh A."/>
            <person name="Wilkins M.J."/>
            <person name="Karaoz U."/>
            <person name="Brodie E.L."/>
            <person name="Williams K.H."/>
            <person name="Hubbard S.S."/>
            <person name="Banfield J.F."/>
        </authorList>
    </citation>
    <scope>NUCLEOTIDE SEQUENCE [LARGE SCALE GENOMIC DNA]</scope>
</reference>
<feature type="transmembrane region" description="Helical" evidence="5">
    <location>
        <begin position="309"/>
        <end position="326"/>
    </location>
</feature>
<dbReference type="PANTHER" id="PTHR23518">
    <property type="entry name" value="C-METHYLTRANSFERASE"/>
    <property type="match status" value="1"/>
</dbReference>
<evidence type="ECO:0000259" key="6">
    <source>
        <dbReference type="PROSITE" id="PS50850"/>
    </source>
</evidence>
<protein>
    <recommendedName>
        <fullName evidence="6">Major facilitator superfamily (MFS) profile domain-containing protein</fullName>
    </recommendedName>
</protein>
<dbReference type="PANTHER" id="PTHR23518:SF2">
    <property type="entry name" value="MAJOR FACILITATOR SUPERFAMILY TRANSPORTER"/>
    <property type="match status" value="1"/>
</dbReference>
<dbReference type="InterPro" id="IPR036259">
    <property type="entry name" value="MFS_trans_sf"/>
</dbReference>
<evidence type="ECO:0000256" key="1">
    <source>
        <dbReference type="ARBA" id="ARBA00004141"/>
    </source>
</evidence>
<organism evidence="7 8">
    <name type="scientific">Candidatus Sungbacteria bacterium RIFCSPHIGHO2_02_FULL_52_23</name>
    <dbReference type="NCBI Taxonomy" id="1802274"/>
    <lineage>
        <taxon>Bacteria</taxon>
        <taxon>Candidatus Sungiibacteriota</taxon>
    </lineage>
</organism>
<keyword evidence="4 5" id="KW-0472">Membrane</keyword>
<evidence type="ECO:0000313" key="8">
    <source>
        <dbReference type="Proteomes" id="UP000178510"/>
    </source>
</evidence>
<dbReference type="PRINTS" id="PR01035">
    <property type="entry name" value="TCRTETA"/>
</dbReference>
<evidence type="ECO:0000256" key="4">
    <source>
        <dbReference type="ARBA" id="ARBA00023136"/>
    </source>
</evidence>
<comment type="subcellular location">
    <subcellularLocation>
        <location evidence="1">Membrane</location>
        <topology evidence="1">Multi-pass membrane protein</topology>
    </subcellularLocation>
</comment>
<accession>A0A1G2KSK6</accession>
<dbReference type="GO" id="GO:0016020">
    <property type="term" value="C:membrane"/>
    <property type="evidence" value="ECO:0007669"/>
    <property type="project" value="UniProtKB-SubCell"/>
</dbReference>
<dbReference type="STRING" id="1802274.A3J58_00445"/>
<dbReference type="InterPro" id="IPR001958">
    <property type="entry name" value="Tet-R_TetA/multi-R_MdtG-like"/>
</dbReference>
<feature type="transmembrane region" description="Helical" evidence="5">
    <location>
        <begin position="347"/>
        <end position="371"/>
    </location>
</feature>
<dbReference type="Gene3D" id="1.20.1250.20">
    <property type="entry name" value="MFS general substrate transporter like domains"/>
    <property type="match status" value="2"/>
</dbReference>